<comment type="caution">
    <text evidence="8">The sequence shown here is derived from an EMBL/GenBank/DDBJ whole genome shotgun (WGS) entry which is preliminary data.</text>
</comment>
<sequence length="493" mass="55059">MAAVEKPFRIVIVGGGLVALTTAHILSKTDIDFVILERHENLTPEIGSLLNLWPPTFRILDQLDLRDVIDPVLNPINRGITMSADDGTIFTSWAPGDLIEQNHGHGLRVTHRPLFIDALYQSLPDSAKARIKVKKHVTKVNVSDDGVVVECADGTIERGSIVLGADGVHSRVRQCMQAMEEGRSAPGISEKTKSPYLTTFRMVFGSMPIPPTMSKNVNHECASERVSTQLLTGNSMAWFGVYEALDKPTSERLKYTEKDKEEAIRRWGHLYAAPGVRVRDIFDLQKGGVGMINLEEGRVDKWYWNRIVLVSDAVRKLEPHAGLGYNSGLADVVVLVNKLRHLLETDASPDTKSLEALFADYQNQRKKEEPIVHKMSMSRARVYAWLSKMDEIMTRYIVPYTNFAVYSTNRIYGPVVARAPILDWLEEKSYPENARIPYVHHPVVEGKKSKNVSSRNSFYSLSSLTGLVAVAALTAVGFQHYHKITTLIGSKLA</sequence>
<feature type="domain" description="FAD-binding" evidence="7">
    <location>
        <begin position="10"/>
        <end position="350"/>
    </location>
</feature>
<evidence type="ECO:0000259" key="7">
    <source>
        <dbReference type="Pfam" id="PF01494"/>
    </source>
</evidence>
<keyword evidence="6" id="KW-0560">Oxidoreductase</keyword>
<evidence type="ECO:0000313" key="9">
    <source>
        <dbReference type="Proteomes" id="UP001369815"/>
    </source>
</evidence>
<gene>
    <name evidence="8" type="ORF">Daesc_006073</name>
</gene>
<organism evidence="8 9">
    <name type="scientific">Daldinia eschscholtzii</name>
    <dbReference type="NCBI Taxonomy" id="292717"/>
    <lineage>
        <taxon>Eukaryota</taxon>
        <taxon>Fungi</taxon>
        <taxon>Dikarya</taxon>
        <taxon>Ascomycota</taxon>
        <taxon>Pezizomycotina</taxon>
        <taxon>Sordariomycetes</taxon>
        <taxon>Xylariomycetidae</taxon>
        <taxon>Xylariales</taxon>
        <taxon>Hypoxylaceae</taxon>
        <taxon>Daldinia</taxon>
    </lineage>
</organism>
<keyword evidence="5" id="KW-0274">FAD</keyword>
<dbReference type="EMBL" id="JBANMG010000006">
    <property type="protein sequence ID" value="KAK6951552.1"/>
    <property type="molecule type" value="Genomic_DNA"/>
</dbReference>
<dbReference type="Proteomes" id="UP001369815">
    <property type="component" value="Unassembled WGS sequence"/>
</dbReference>
<dbReference type="InterPro" id="IPR050562">
    <property type="entry name" value="FAD_mOase_fung"/>
</dbReference>
<comment type="pathway">
    <text evidence="2">Secondary metabolite biosynthesis.</text>
</comment>
<evidence type="ECO:0000256" key="3">
    <source>
        <dbReference type="ARBA" id="ARBA00007992"/>
    </source>
</evidence>
<reference evidence="8 9" key="1">
    <citation type="journal article" date="2024" name="Front Chem Biol">
        <title>Unveiling the potential of Daldinia eschscholtzii MFLUCC 19-0629 through bioactivity and bioinformatics studies for enhanced sustainable agriculture production.</title>
        <authorList>
            <person name="Brooks S."/>
            <person name="Weaver J.A."/>
            <person name="Klomchit A."/>
            <person name="Alharthi S.A."/>
            <person name="Onlamun T."/>
            <person name="Nurani R."/>
            <person name="Vong T.K."/>
            <person name="Alberti F."/>
            <person name="Greco C."/>
        </authorList>
    </citation>
    <scope>NUCLEOTIDE SEQUENCE [LARGE SCALE GENOMIC DNA]</scope>
    <source>
        <strain evidence="8">MFLUCC 19-0629</strain>
    </source>
</reference>
<evidence type="ECO:0000256" key="2">
    <source>
        <dbReference type="ARBA" id="ARBA00005179"/>
    </source>
</evidence>
<evidence type="ECO:0000256" key="6">
    <source>
        <dbReference type="ARBA" id="ARBA00023002"/>
    </source>
</evidence>
<comment type="similarity">
    <text evidence="3">Belongs to the paxM FAD-dependent monooxygenase family.</text>
</comment>
<evidence type="ECO:0000256" key="5">
    <source>
        <dbReference type="ARBA" id="ARBA00022827"/>
    </source>
</evidence>
<dbReference type="InterPro" id="IPR002938">
    <property type="entry name" value="FAD-bd"/>
</dbReference>
<protein>
    <recommendedName>
        <fullName evidence="7">FAD-binding domain-containing protein</fullName>
    </recommendedName>
</protein>
<dbReference type="PANTHER" id="PTHR47356">
    <property type="entry name" value="FAD-DEPENDENT MONOOXYGENASE ASQG-RELATED"/>
    <property type="match status" value="1"/>
</dbReference>
<dbReference type="PRINTS" id="PR00420">
    <property type="entry name" value="RNGMNOXGNASE"/>
</dbReference>
<dbReference type="InterPro" id="IPR036188">
    <property type="entry name" value="FAD/NAD-bd_sf"/>
</dbReference>
<keyword evidence="9" id="KW-1185">Reference proteome</keyword>
<dbReference type="Pfam" id="PF01494">
    <property type="entry name" value="FAD_binding_3"/>
    <property type="match status" value="1"/>
</dbReference>
<dbReference type="SUPFAM" id="SSF51905">
    <property type="entry name" value="FAD/NAD(P)-binding domain"/>
    <property type="match status" value="1"/>
</dbReference>
<evidence type="ECO:0000313" key="8">
    <source>
        <dbReference type="EMBL" id="KAK6951552.1"/>
    </source>
</evidence>
<dbReference type="AlphaFoldDB" id="A0AAX6MHB3"/>
<evidence type="ECO:0000256" key="1">
    <source>
        <dbReference type="ARBA" id="ARBA00001974"/>
    </source>
</evidence>
<keyword evidence="4" id="KW-0285">Flavoprotein</keyword>
<dbReference type="PANTHER" id="PTHR47356:SF2">
    <property type="entry name" value="FAD-BINDING DOMAIN-CONTAINING PROTEIN-RELATED"/>
    <property type="match status" value="1"/>
</dbReference>
<evidence type="ECO:0000256" key="4">
    <source>
        <dbReference type="ARBA" id="ARBA00022630"/>
    </source>
</evidence>
<dbReference type="Gene3D" id="3.50.50.60">
    <property type="entry name" value="FAD/NAD(P)-binding domain"/>
    <property type="match status" value="1"/>
</dbReference>
<dbReference type="GO" id="GO:0071949">
    <property type="term" value="F:FAD binding"/>
    <property type="evidence" value="ECO:0007669"/>
    <property type="project" value="InterPro"/>
</dbReference>
<dbReference type="GO" id="GO:0004497">
    <property type="term" value="F:monooxygenase activity"/>
    <property type="evidence" value="ECO:0007669"/>
    <property type="project" value="InterPro"/>
</dbReference>
<accession>A0AAX6MHB3</accession>
<comment type="cofactor">
    <cofactor evidence="1">
        <name>FAD</name>
        <dbReference type="ChEBI" id="CHEBI:57692"/>
    </cofactor>
</comment>
<name>A0AAX6MHB3_9PEZI</name>
<proteinExistence type="inferred from homology"/>